<feature type="compositionally biased region" description="Polar residues" evidence="1">
    <location>
        <begin position="215"/>
        <end position="232"/>
    </location>
</feature>
<dbReference type="Proteomes" id="UP000215914">
    <property type="component" value="Unassembled WGS sequence"/>
</dbReference>
<dbReference type="PANTHER" id="PTHR35486:SF6">
    <property type="entry name" value="DUF4005 DOMAIN-CONTAINING PROTEIN"/>
    <property type="match status" value="1"/>
</dbReference>
<gene>
    <name evidence="2" type="ORF">HanXRQr2_Chr17g0818981</name>
</gene>
<dbReference type="OrthoDB" id="688025at2759"/>
<comment type="caution">
    <text evidence="2">The sequence shown here is derived from an EMBL/GenBank/DDBJ whole genome shotgun (WGS) entry which is preliminary data.</text>
</comment>
<dbReference type="PANTHER" id="PTHR35486">
    <property type="entry name" value="EXPRESSED PROTEIN"/>
    <property type="match status" value="1"/>
</dbReference>
<evidence type="ECO:0000313" key="3">
    <source>
        <dbReference type="Proteomes" id="UP000215914"/>
    </source>
</evidence>
<dbReference type="EMBL" id="MNCJ02000332">
    <property type="protein sequence ID" value="KAF5756789.1"/>
    <property type="molecule type" value="Genomic_DNA"/>
</dbReference>
<evidence type="ECO:0000256" key="1">
    <source>
        <dbReference type="SAM" id="MobiDB-lite"/>
    </source>
</evidence>
<sequence>MRCKNHSTDLSSITGVCATCLRERLFTIILTQEQSQPQPIDLNRCNSNSKNPTVNRSVSPYISHRKSVNNPVAVTQRPYIKPRLSHSVSDRRVYSSPQIAVTTGGCIGSSSSNSKKPNFVRFPSISNLFRSSSRNGDRNENCNRNGDADLRPRVSVSSCNGLSGSGGRPSSVTPSTSWWRGRQSSVTASNGGVRKQRFVSDRGMSPVRTDDDVSDGSSANESTESCKQTPVKTQVRRGGGQKRVTELIFCPLVSASPHRMLNVKGKPPVDCGYSGDVRAPVVPHISHAKSFSGNRSRKLVDFGRGDLNR</sequence>
<evidence type="ECO:0000313" key="2">
    <source>
        <dbReference type="EMBL" id="KAF5756789.1"/>
    </source>
</evidence>
<reference evidence="2" key="2">
    <citation type="submission" date="2020-06" db="EMBL/GenBank/DDBJ databases">
        <title>Helianthus annuus Genome sequencing and assembly Release 2.</title>
        <authorList>
            <person name="Gouzy J."/>
            <person name="Langlade N."/>
            <person name="Munos S."/>
        </authorList>
    </citation>
    <scope>NUCLEOTIDE SEQUENCE</scope>
    <source>
        <tissue evidence="2">Leaves</tissue>
    </source>
</reference>
<dbReference type="Gramene" id="mRNA:HanXRQr2_Chr17g0818981">
    <property type="protein sequence ID" value="CDS:HanXRQr2_Chr17g0818981.1"/>
    <property type="gene ID" value="HanXRQr2_Chr17g0818981"/>
</dbReference>
<feature type="compositionally biased region" description="Basic and acidic residues" evidence="1">
    <location>
        <begin position="135"/>
        <end position="152"/>
    </location>
</feature>
<organism evidence="2 3">
    <name type="scientific">Helianthus annuus</name>
    <name type="common">Common sunflower</name>
    <dbReference type="NCBI Taxonomy" id="4232"/>
    <lineage>
        <taxon>Eukaryota</taxon>
        <taxon>Viridiplantae</taxon>
        <taxon>Streptophyta</taxon>
        <taxon>Embryophyta</taxon>
        <taxon>Tracheophyta</taxon>
        <taxon>Spermatophyta</taxon>
        <taxon>Magnoliopsida</taxon>
        <taxon>eudicotyledons</taxon>
        <taxon>Gunneridae</taxon>
        <taxon>Pentapetalae</taxon>
        <taxon>asterids</taxon>
        <taxon>campanulids</taxon>
        <taxon>Asterales</taxon>
        <taxon>Asteraceae</taxon>
        <taxon>Asteroideae</taxon>
        <taxon>Heliantheae alliance</taxon>
        <taxon>Heliantheae</taxon>
        <taxon>Helianthus</taxon>
    </lineage>
</organism>
<protein>
    <submittedName>
        <fullName evidence="2">Uncharacterized protein</fullName>
    </submittedName>
</protein>
<feature type="region of interest" description="Disordered" evidence="1">
    <location>
        <begin position="129"/>
        <end position="239"/>
    </location>
</feature>
<keyword evidence="3" id="KW-1185">Reference proteome</keyword>
<reference evidence="2" key="1">
    <citation type="journal article" date="2017" name="Nature">
        <title>The sunflower genome provides insights into oil metabolism, flowering and Asterid evolution.</title>
        <authorList>
            <person name="Badouin H."/>
            <person name="Gouzy J."/>
            <person name="Grassa C.J."/>
            <person name="Murat F."/>
            <person name="Staton S.E."/>
            <person name="Cottret L."/>
            <person name="Lelandais-Briere C."/>
            <person name="Owens G.L."/>
            <person name="Carrere S."/>
            <person name="Mayjonade B."/>
            <person name="Legrand L."/>
            <person name="Gill N."/>
            <person name="Kane N.C."/>
            <person name="Bowers J.E."/>
            <person name="Hubner S."/>
            <person name="Bellec A."/>
            <person name="Berard A."/>
            <person name="Berges H."/>
            <person name="Blanchet N."/>
            <person name="Boniface M.C."/>
            <person name="Brunel D."/>
            <person name="Catrice O."/>
            <person name="Chaidir N."/>
            <person name="Claudel C."/>
            <person name="Donnadieu C."/>
            <person name="Faraut T."/>
            <person name="Fievet G."/>
            <person name="Helmstetter N."/>
            <person name="King M."/>
            <person name="Knapp S.J."/>
            <person name="Lai Z."/>
            <person name="Le Paslier M.C."/>
            <person name="Lippi Y."/>
            <person name="Lorenzon L."/>
            <person name="Mandel J.R."/>
            <person name="Marage G."/>
            <person name="Marchand G."/>
            <person name="Marquand E."/>
            <person name="Bret-Mestries E."/>
            <person name="Morien E."/>
            <person name="Nambeesan S."/>
            <person name="Nguyen T."/>
            <person name="Pegot-Espagnet P."/>
            <person name="Pouilly N."/>
            <person name="Raftis F."/>
            <person name="Sallet E."/>
            <person name="Schiex T."/>
            <person name="Thomas J."/>
            <person name="Vandecasteele C."/>
            <person name="Vares D."/>
            <person name="Vear F."/>
            <person name="Vautrin S."/>
            <person name="Crespi M."/>
            <person name="Mangin B."/>
            <person name="Burke J.M."/>
            <person name="Salse J."/>
            <person name="Munos S."/>
            <person name="Vincourt P."/>
            <person name="Rieseberg L.H."/>
            <person name="Langlade N.B."/>
        </authorList>
    </citation>
    <scope>NUCLEOTIDE SEQUENCE</scope>
    <source>
        <tissue evidence="2">Leaves</tissue>
    </source>
</reference>
<accession>A0A9K3GWE4</accession>
<feature type="compositionally biased region" description="Polar residues" evidence="1">
    <location>
        <begin position="155"/>
        <end position="190"/>
    </location>
</feature>
<proteinExistence type="predicted"/>
<dbReference type="AlphaFoldDB" id="A0A9K3GWE4"/>
<name>A0A9K3GWE4_HELAN</name>